<dbReference type="Pfam" id="PF10106">
    <property type="entry name" value="DUF2345"/>
    <property type="match status" value="1"/>
</dbReference>
<evidence type="ECO:0000259" key="6">
    <source>
        <dbReference type="Pfam" id="PF13296"/>
    </source>
</evidence>
<gene>
    <name evidence="7" type="ORF">NCTC10308_00337</name>
</gene>
<dbReference type="EMBL" id="UFRV01000006">
    <property type="protein sequence ID" value="SUT90907.1"/>
    <property type="molecule type" value="Genomic_DNA"/>
</dbReference>
<dbReference type="SUPFAM" id="SSF69279">
    <property type="entry name" value="Phage tail proteins"/>
    <property type="match status" value="1"/>
</dbReference>
<sequence length="969" mass="107767">MEVTRLEFGPICINDHILKLNNKSLMSNNIYAALEQLGLTAQKRAIHVQFSNTSLNNQVFLQRIDGMHSLNEGTHLQLICLSTNSKIPLKQFIGCQTAVDIVTDKSELTRVSGIVAQADIGASDGSLTIYRLTVKDSTALWNHRRNSRVFMNKSAVDVIQIVFQEWVQRSALFALSLTLDKSGLTQDYDIRPFIMQASESDFDFLTRLMRSEGINWLIDEAQLKVLSSSEQIQPQRLRLIDDNSQFNVLDRRSIRFHRSSAVEKSDSITHFVGQRSIQPTSVHVQRWQADVLVTEEGAGSVQSKHNHSENYDNASLGLEQAWHFSPAWIQDLNGEDGATKSGNGQIEKFNQTLSHYYNAQAKQFSATSTVRDAHVGYWFEFNEHPEIDQHADADKQFLITAKTFQNQNNLPKDLNDQVGALLQQSNWQVSNIANNNTDERQANTLTLQRRNIVTVPEYNPLQHRAIASPQRAKVVGPSGEEIFVDEWGRIKVRFLFTRNEDNTHDGGAGSNDNDTDSAWVDVLTPWAGEGYGARFLPRIGEIVVIDFFDGDIDRPFVVGRIHEAQRHPTKFDNKGKLPDTKKLSGIRSKEVDGEGFNQLRFDDTTGQISTQLHSSHGATQLNLGNLSHPKESATSDGRGEGFELRTDQWGAVRAGNGLLLSTYQQNQAKGEHLDSEIAKKQLEGSQTNSKALSDIAKNQKTDEIESIEQLKAFAEEIEKDVAKYKKAIMLLSSADGIALSTPEDIHLSATGIINHTAGDSINLSTQKNILGQALGKVSLFAAQGGIKAIAAQGKVEIQAQSDALDVFAKLGITISSTEDRIEISSPKEVLITGGSSQIALNGSGIFPKTGGKFEVNAGQHMFKGGAKVQSILPSFSSLAMNKENYSFTNRIDTFDVFKDTDFSEVKYRALLKGQKTYKAGVLDEYGRTERFVSIDNKQEDIQVVVDEPIYEWSIIDEDFEEPENNEVEG</sequence>
<reference evidence="7 8" key="1">
    <citation type="submission" date="2018-06" db="EMBL/GenBank/DDBJ databases">
        <authorList>
            <consortium name="Pathogen Informatics"/>
            <person name="Doyle S."/>
        </authorList>
    </citation>
    <scope>NUCLEOTIDE SEQUENCE [LARGE SCALE GENOMIC DNA]</scope>
    <source>
        <strain evidence="7 8">NCTC10308</strain>
    </source>
</reference>
<dbReference type="InterPro" id="IPR018769">
    <property type="entry name" value="VgrG2_DUF2345"/>
</dbReference>
<evidence type="ECO:0000256" key="1">
    <source>
        <dbReference type="ARBA" id="ARBA00005558"/>
    </source>
</evidence>
<dbReference type="Pfam" id="PF04717">
    <property type="entry name" value="Phage_base_V"/>
    <property type="match status" value="1"/>
</dbReference>
<dbReference type="Gene3D" id="2.30.110.50">
    <property type="match status" value="1"/>
</dbReference>
<dbReference type="InterPro" id="IPR006533">
    <property type="entry name" value="T6SS_Vgr_RhsGE"/>
</dbReference>
<evidence type="ECO:0000313" key="7">
    <source>
        <dbReference type="EMBL" id="SUT90907.1"/>
    </source>
</evidence>
<evidence type="ECO:0000256" key="3">
    <source>
        <dbReference type="SAM" id="MobiDB-lite"/>
    </source>
</evidence>
<dbReference type="Proteomes" id="UP000254227">
    <property type="component" value="Unassembled WGS sequence"/>
</dbReference>
<evidence type="ECO:0000259" key="5">
    <source>
        <dbReference type="Pfam" id="PF10106"/>
    </source>
</evidence>
<feature type="domain" description="Putative type VI secretion system Rhs element associated Vgr" evidence="6">
    <location>
        <begin position="589"/>
        <end position="696"/>
    </location>
</feature>
<dbReference type="Pfam" id="PF13296">
    <property type="entry name" value="T6SS_Vgr"/>
    <property type="match status" value="1"/>
</dbReference>
<name>A0A380TTI7_ACIJO</name>
<feature type="domain" description="DUF2345" evidence="5">
    <location>
        <begin position="719"/>
        <end position="866"/>
    </location>
</feature>
<feature type="coiled-coil region" evidence="2">
    <location>
        <begin position="697"/>
        <end position="734"/>
    </location>
</feature>
<accession>A0A380TTI7</accession>
<proteinExistence type="inferred from homology"/>
<keyword evidence="2" id="KW-0175">Coiled coil</keyword>
<dbReference type="SUPFAM" id="SSF69255">
    <property type="entry name" value="gp5 N-terminal domain-like"/>
    <property type="match status" value="1"/>
</dbReference>
<dbReference type="Gene3D" id="4.10.220.110">
    <property type="match status" value="1"/>
</dbReference>
<organism evidence="7 8">
    <name type="scientific">Acinetobacter johnsonii</name>
    <dbReference type="NCBI Taxonomy" id="40214"/>
    <lineage>
        <taxon>Bacteria</taxon>
        <taxon>Pseudomonadati</taxon>
        <taxon>Pseudomonadota</taxon>
        <taxon>Gammaproteobacteria</taxon>
        <taxon>Moraxellales</taxon>
        <taxon>Moraxellaceae</taxon>
        <taxon>Acinetobacter</taxon>
    </lineage>
</organism>
<dbReference type="NCBIfam" id="TIGR03361">
    <property type="entry name" value="VI_Rhs_Vgr"/>
    <property type="match status" value="1"/>
</dbReference>
<dbReference type="InterPro" id="IPR037026">
    <property type="entry name" value="Vgr_OB-fold_dom_sf"/>
</dbReference>
<evidence type="ECO:0000256" key="2">
    <source>
        <dbReference type="SAM" id="Coils"/>
    </source>
</evidence>
<feature type="domain" description="Gp5/Type VI secretion system Vgr protein OB-fold" evidence="4">
    <location>
        <begin position="513"/>
        <end position="561"/>
    </location>
</feature>
<comment type="similarity">
    <text evidence="1">Belongs to the VgrG protein family.</text>
</comment>
<dbReference type="InterPro" id="IPR028244">
    <property type="entry name" value="T6SS_Rhs_Vgr_dom"/>
</dbReference>
<dbReference type="InterPro" id="IPR006531">
    <property type="entry name" value="Gp5/Vgr_OB"/>
</dbReference>
<dbReference type="AlphaFoldDB" id="A0A380TTI7"/>
<dbReference type="Gene3D" id="2.40.50.230">
    <property type="entry name" value="Gp5 N-terminal domain"/>
    <property type="match status" value="1"/>
</dbReference>
<dbReference type="NCBIfam" id="TIGR01646">
    <property type="entry name" value="vgr_GE"/>
    <property type="match status" value="1"/>
</dbReference>
<feature type="compositionally biased region" description="Basic and acidic residues" evidence="3">
    <location>
        <begin position="628"/>
        <end position="640"/>
    </location>
</feature>
<dbReference type="Pfam" id="PF05954">
    <property type="entry name" value="Phage_GPD"/>
    <property type="match status" value="1"/>
</dbReference>
<evidence type="ECO:0000313" key="8">
    <source>
        <dbReference type="Proteomes" id="UP000254227"/>
    </source>
</evidence>
<dbReference type="InterPro" id="IPR017847">
    <property type="entry name" value="T6SS_RhsGE_Vgr_subset"/>
</dbReference>
<dbReference type="Gene3D" id="3.55.50.10">
    <property type="entry name" value="Baseplate protein-like domains"/>
    <property type="match status" value="1"/>
</dbReference>
<evidence type="ECO:0000259" key="4">
    <source>
        <dbReference type="Pfam" id="PF04717"/>
    </source>
</evidence>
<feature type="region of interest" description="Disordered" evidence="3">
    <location>
        <begin position="618"/>
        <end position="640"/>
    </location>
</feature>
<protein>
    <submittedName>
        <fullName evidence="7">Rhs element Vgr protein</fullName>
    </submittedName>
</protein>